<dbReference type="EMBL" id="JAHHIF010000016">
    <property type="protein sequence ID" value="MBW4545522.1"/>
    <property type="molecule type" value="Genomic_DNA"/>
</dbReference>
<dbReference type="Proteomes" id="UP000753908">
    <property type="component" value="Unassembled WGS sequence"/>
</dbReference>
<evidence type="ECO:0000313" key="1">
    <source>
        <dbReference type="EMBL" id="MBW4545522.1"/>
    </source>
</evidence>
<proteinExistence type="predicted"/>
<dbReference type="AlphaFoldDB" id="A0A951PM43"/>
<reference evidence="1" key="2">
    <citation type="journal article" date="2022" name="Microbiol. Resour. Announc.">
        <title>Metagenome Sequencing to Explore Phylogenomics of Terrestrial Cyanobacteria.</title>
        <authorList>
            <person name="Ward R.D."/>
            <person name="Stajich J.E."/>
            <person name="Johansen J.R."/>
            <person name="Huntemann M."/>
            <person name="Clum A."/>
            <person name="Foster B."/>
            <person name="Foster B."/>
            <person name="Roux S."/>
            <person name="Palaniappan K."/>
            <person name="Varghese N."/>
            <person name="Mukherjee S."/>
            <person name="Reddy T.B.K."/>
            <person name="Daum C."/>
            <person name="Copeland A."/>
            <person name="Chen I.A."/>
            <person name="Ivanova N.N."/>
            <person name="Kyrpides N.C."/>
            <person name="Shapiro N."/>
            <person name="Eloe-Fadrosh E.A."/>
            <person name="Pietrasiak N."/>
        </authorList>
    </citation>
    <scope>NUCLEOTIDE SEQUENCE</scope>
    <source>
        <strain evidence="1">CPER-KK1</strain>
    </source>
</reference>
<organism evidence="1 2">
    <name type="scientific">Symplocastrum torsivum CPER-KK1</name>
    <dbReference type="NCBI Taxonomy" id="450513"/>
    <lineage>
        <taxon>Bacteria</taxon>
        <taxon>Bacillati</taxon>
        <taxon>Cyanobacteriota</taxon>
        <taxon>Cyanophyceae</taxon>
        <taxon>Oscillatoriophycideae</taxon>
        <taxon>Oscillatoriales</taxon>
        <taxon>Microcoleaceae</taxon>
        <taxon>Symplocastrum</taxon>
    </lineage>
</organism>
<comment type="caution">
    <text evidence="1">The sequence shown here is derived from an EMBL/GenBank/DDBJ whole genome shotgun (WGS) entry which is preliminary data.</text>
</comment>
<reference evidence="1" key="1">
    <citation type="submission" date="2021-05" db="EMBL/GenBank/DDBJ databases">
        <authorList>
            <person name="Pietrasiak N."/>
            <person name="Ward R."/>
            <person name="Stajich J.E."/>
            <person name="Kurbessoian T."/>
        </authorList>
    </citation>
    <scope>NUCLEOTIDE SEQUENCE</scope>
    <source>
        <strain evidence="1">CPER-KK1</strain>
    </source>
</reference>
<gene>
    <name evidence="1" type="ORF">KME25_13900</name>
</gene>
<accession>A0A951PM43</accession>
<evidence type="ECO:0000313" key="2">
    <source>
        <dbReference type="Proteomes" id="UP000753908"/>
    </source>
</evidence>
<name>A0A951PM43_9CYAN</name>
<evidence type="ECO:0008006" key="3">
    <source>
        <dbReference type="Google" id="ProtNLM"/>
    </source>
</evidence>
<protein>
    <recommendedName>
        <fullName evidence="3">SPOR domain-containing protein</fullName>
    </recommendedName>
</protein>
<sequence length="63" mass="7436">MTYRDCLKPWAVARLLPNLQWVIIGRYHSRSDADGHLQLCRQRIPNIQFKVVFDLPKQLGKCQ</sequence>